<dbReference type="OMA" id="WITPEDC"/>
<dbReference type="InterPro" id="IPR002717">
    <property type="entry name" value="HAT_MYST-type"/>
</dbReference>
<keyword evidence="6" id="KW-0805">Transcription regulation</keyword>
<dbReference type="PANTHER" id="PTHR10615:SF219">
    <property type="entry name" value="HISTONE ACETYLTRANSFERASE KAT5"/>
    <property type="match status" value="1"/>
</dbReference>
<dbReference type="GO" id="GO:0035267">
    <property type="term" value="C:NuA4 histone acetyltransferase complex"/>
    <property type="evidence" value="ECO:0007669"/>
    <property type="project" value="TreeGrafter"/>
</dbReference>
<comment type="subcellular location">
    <subcellularLocation>
        <location evidence="1">Nucleus</location>
    </subcellularLocation>
</comment>
<feature type="region of interest" description="Disordered" evidence="12">
    <location>
        <begin position="139"/>
        <end position="182"/>
    </location>
</feature>
<feature type="compositionally biased region" description="Acidic residues" evidence="12">
    <location>
        <begin position="286"/>
        <end position="297"/>
    </location>
</feature>
<keyword evidence="2 14" id="KW-0808">Transferase</keyword>
<dbReference type="AlphaFoldDB" id="M7SEJ7"/>
<dbReference type="STRING" id="1287681.M7SEJ7"/>
<dbReference type="GO" id="GO:0046972">
    <property type="term" value="F:histone H4K16 acetyltransferase activity"/>
    <property type="evidence" value="ECO:0007669"/>
    <property type="project" value="TreeGrafter"/>
</dbReference>
<evidence type="ECO:0000313" key="15">
    <source>
        <dbReference type="Proteomes" id="UP000012174"/>
    </source>
</evidence>
<dbReference type="eggNOG" id="KOG2747">
    <property type="taxonomic scope" value="Eukaryota"/>
</dbReference>
<dbReference type="Gene3D" id="3.40.630.30">
    <property type="match status" value="1"/>
</dbReference>
<dbReference type="GO" id="GO:0008270">
    <property type="term" value="F:zinc ion binding"/>
    <property type="evidence" value="ECO:0007669"/>
    <property type="project" value="UniProtKB-KW"/>
</dbReference>
<evidence type="ECO:0000256" key="10">
    <source>
        <dbReference type="ARBA" id="ARBA00045805"/>
    </source>
</evidence>
<dbReference type="Proteomes" id="UP000012174">
    <property type="component" value="Unassembled WGS sequence"/>
</dbReference>
<feature type="compositionally biased region" description="Low complexity" evidence="12">
    <location>
        <begin position="140"/>
        <end position="164"/>
    </location>
</feature>
<feature type="compositionally biased region" description="Basic and acidic residues" evidence="12">
    <location>
        <begin position="57"/>
        <end position="72"/>
    </location>
</feature>
<name>M7SEJ7_EUTLA</name>
<dbReference type="EMBL" id="KB707414">
    <property type="protein sequence ID" value="EMR62587.1"/>
    <property type="molecule type" value="Genomic_DNA"/>
</dbReference>
<accession>M7SEJ7</accession>
<dbReference type="SUPFAM" id="SSF55729">
    <property type="entry name" value="Acyl-CoA N-acyltransferases (Nat)"/>
    <property type="match status" value="1"/>
</dbReference>
<evidence type="ECO:0000256" key="6">
    <source>
        <dbReference type="ARBA" id="ARBA00023015"/>
    </source>
</evidence>
<evidence type="ECO:0000256" key="8">
    <source>
        <dbReference type="ARBA" id="ARBA00023242"/>
    </source>
</evidence>
<dbReference type="InterPro" id="IPR050603">
    <property type="entry name" value="MYST_HAT"/>
</dbReference>
<dbReference type="GO" id="GO:0006355">
    <property type="term" value="P:regulation of DNA-templated transcription"/>
    <property type="evidence" value="ECO:0007669"/>
    <property type="project" value="InterPro"/>
</dbReference>
<dbReference type="InterPro" id="IPR016181">
    <property type="entry name" value="Acyl_CoA_acyltransferase"/>
</dbReference>
<evidence type="ECO:0000256" key="11">
    <source>
        <dbReference type="PIRSR" id="PIRSR602717-51"/>
    </source>
</evidence>
<evidence type="ECO:0000256" key="1">
    <source>
        <dbReference type="ARBA" id="ARBA00004123"/>
    </source>
</evidence>
<feature type="region of interest" description="Disordered" evidence="12">
    <location>
        <begin position="50"/>
        <end position="72"/>
    </location>
</feature>
<organism evidence="14 15">
    <name type="scientific">Eutypa lata (strain UCR-EL1)</name>
    <name type="common">Grapevine dieback disease fungus</name>
    <name type="synonym">Eutypa armeniacae</name>
    <dbReference type="NCBI Taxonomy" id="1287681"/>
    <lineage>
        <taxon>Eukaryota</taxon>
        <taxon>Fungi</taxon>
        <taxon>Dikarya</taxon>
        <taxon>Ascomycota</taxon>
        <taxon>Pezizomycotina</taxon>
        <taxon>Sordariomycetes</taxon>
        <taxon>Xylariomycetidae</taxon>
        <taxon>Xylariales</taxon>
        <taxon>Diatrypaceae</taxon>
        <taxon>Eutypa</taxon>
    </lineage>
</organism>
<comment type="function">
    <text evidence="10">Catalytic component of the NuA4 histone acetyltransferase (HAT) complex which is involved in epigenetic transcriptional activation of selected genes principally by acetylation of nucleosomal histones H4, H3, H2B, H2A and H2A variant H2A.Z. Acetylates histone H4 to form H4K5ac, H4K8ac, H4K12ac and H4K16ac, histone H3 to form H3K14ac, and histone H2A to form H2AK4ac and H2AK7ac. The NuA4 complex is involved in the DNA damage response and is required for chromosome segregation. The NuA4 complex plays a direct role in repair of DNA double-strand breaks (DSBs) through homologous recombination. Recruitment to promoters depends on H3K4me. Also acetylates non-histone proteins. In addition to protein acetyltransferase, can use different acyl-CoA substrates, such as 2-hydroxyisobutanoyl-CoA (2-hydroxyisobutyryl-CoA) or (2E)-butenoyl-CoA (crotonyl-CoA), and is able to mediate protein 2-hydroxyisobutyrylation and crotonylation, respectively.</text>
</comment>
<protein>
    <submittedName>
        <fullName evidence="14">Putative histone acetyltransferase sas2 protein</fullName>
    </submittedName>
</protein>
<evidence type="ECO:0000256" key="7">
    <source>
        <dbReference type="ARBA" id="ARBA00023163"/>
    </source>
</evidence>
<evidence type="ECO:0000256" key="12">
    <source>
        <dbReference type="SAM" id="MobiDB-lite"/>
    </source>
</evidence>
<evidence type="ECO:0000256" key="3">
    <source>
        <dbReference type="ARBA" id="ARBA00022723"/>
    </source>
</evidence>
<keyword evidence="5" id="KW-0862">Zinc</keyword>
<evidence type="ECO:0000256" key="5">
    <source>
        <dbReference type="ARBA" id="ARBA00022833"/>
    </source>
</evidence>
<feature type="compositionally biased region" description="Low complexity" evidence="12">
    <location>
        <begin position="269"/>
        <end position="285"/>
    </location>
</feature>
<sequence>MKPPPTPRSDRNIDKIVLGNICFKAWYPSYYGKEVLGDVSGNAGGGKDIGGARMGGGKRDPPMLDRGKGKKKVDIEPPVIGQKIDEEGEWSIWEVDGEDERLFCQNLSLFAKLFLDNKSVFFDVSGFNYFLLVYTPPPHTTTSTPPSQQGAAPPAPQQNALEAQNSDQKDAAASSSTPLPPRPQIVGFFSKEKMSWDNNNLACILVFPPWQRKGLGSILMGVSYEISRREGILGGPEKPISELGRKGYKRFWAGEIARWLLGLEISSSSESESGSESLSVEAGVVDGEEEEEDDGDEEKIAAAAAAEDGKTVTGLVQTSFVDIQMCSKATWIVPEDCLLVLREMGVVEEARPGASSSSSSSSPVNTTAAAAAVATAIPTEDAAAAAAAATTEEDVDEKRAAAAAKGVKKPVPRVRVDKAAVRRWVKANKIELERTCDPGGFLEGYAIKKAEDDADGLE</sequence>
<dbReference type="GO" id="GO:0005634">
    <property type="term" value="C:nucleus"/>
    <property type="evidence" value="ECO:0007669"/>
    <property type="project" value="UniProtKB-SubCell"/>
</dbReference>
<dbReference type="OrthoDB" id="787137at2759"/>
<dbReference type="Gene3D" id="3.30.60.60">
    <property type="entry name" value="N-acetyl transferase-like"/>
    <property type="match status" value="1"/>
</dbReference>
<evidence type="ECO:0000259" key="13">
    <source>
        <dbReference type="PROSITE" id="PS51726"/>
    </source>
</evidence>
<dbReference type="KEGG" id="ela:UCREL1_10479"/>
<evidence type="ECO:0000256" key="4">
    <source>
        <dbReference type="ARBA" id="ARBA00022771"/>
    </source>
</evidence>
<keyword evidence="3" id="KW-0479">Metal-binding</keyword>
<evidence type="ECO:0000256" key="2">
    <source>
        <dbReference type="ARBA" id="ARBA00022679"/>
    </source>
</evidence>
<reference evidence="15" key="1">
    <citation type="journal article" date="2013" name="Genome Announc.">
        <title>Draft genome sequence of the grapevine dieback fungus Eutypa lata UCR-EL1.</title>
        <authorList>
            <person name="Blanco-Ulate B."/>
            <person name="Rolshausen P.E."/>
            <person name="Cantu D."/>
        </authorList>
    </citation>
    <scope>NUCLEOTIDE SEQUENCE [LARGE SCALE GENOMIC DNA]</scope>
    <source>
        <strain evidence="15">UCR-EL1</strain>
    </source>
</reference>
<evidence type="ECO:0000313" key="14">
    <source>
        <dbReference type="EMBL" id="EMR62587.1"/>
    </source>
</evidence>
<evidence type="ECO:0000256" key="9">
    <source>
        <dbReference type="ARBA" id="ARBA00023315"/>
    </source>
</evidence>
<gene>
    <name evidence="14" type="ORF">UCREL1_10479</name>
</gene>
<keyword evidence="15" id="KW-1185">Reference proteome</keyword>
<keyword evidence="4" id="KW-0863">Zinc-finger</keyword>
<dbReference type="Pfam" id="PF01853">
    <property type="entry name" value="MOZ_SAS"/>
    <property type="match status" value="2"/>
</dbReference>
<keyword evidence="9" id="KW-0012">Acyltransferase</keyword>
<feature type="region of interest" description="Disordered" evidence="12">
    <location>
        <begin position="269"/>
        <end position="297"/>
    </location>
</feature>
<dbReference type="HOGENOM" id="CLU_011815_0_1_1"/>
<keyword evidence="8" id="KW-0539">Nucleus</keyword>
<feature type="domain" description="MYST-type HAT" evidence="13">
    <location>
        <begin position="8"/>
        <end position="426"/>
    </location>
</feature>
<keyword evidence="7" id="KW-0804">Transcription</keyword>
<dbReference type="PANTHER" id="PTHR10615">
    <property type="entry name" value="HISTONE ACETYLTRANSFERASE"/>
    <property type="match status" value="1"/>
</dbReference>
<dbReference type="CDD" id="cd04301">
    <property type="entry name" value="NAT_SF"/>
    <property type="match status" value="1"/>
</dbReference>
<feature type="active site" description="Proton donor/acceptor" evidence="11">
    <location>
        <position position="237"/>
    </location>
</feature>
<proteinExistence type="predicted"/>
<dbReference type="PROSITE" id="PS51726">
    <property type="entry name" value="MYST_HAT"/>
    <property type="match status" value="1"/>
</dbReference>